<dbReference type="SUPFAM" id="SSF47384">
    <property type="entry name" value="Homodimeric domain of signal transducing histidine kinase"/>
    <property type="match status" value="1"/>
</dbReference>
<dbReference type="InterPro" id="IPR005467">
    <property type="entry name" value="His_kinase_dom"/>
</dbReference>
<evidence type="ECO:0000256" key="2">
    <source>
        <dbReference type="ARBA" id="ARBA00004651"/>
    </source>
</evidence>
<keyword evidence="7 14" id="KW-0812">Transmembrane</keyword>
<feature type="transmembrane region" description="Helical" evidence="14">
    <location>
        <begin position="34"/>
        <end position="52"/>
    </location>
</feature>
<evidence type="ECO:0000256" key="8">
    <source>
        <dbReference type="ARBA" id="ARBA00022741"/>
    </source>
</evidence>
<dbReference type="GO" id="GO:0005524">
    <property type="term" value="F:ATP binding"/>
    <property type="evidence" value="ECO:0007669"/>
    <property type="project" value="UniProtKB-KW"/>
</dbReference>
<comment type="catalytic activity">
    <reaction evidence="1">
        <text>ATP + protein L-histidine = ADP + protein N-phospho-L-histidine.</text>
        <dbReference type="EC" id="2.7.13.3"/>
    </reaction>
</comment>
<evidence type="ECO:0000256" key="6">
    <source>
        <dbReference type="ARBA" id="ARBA00022679"/>
    </source>
</evidence>
<evidence type="ECO:0000256" key="14">
    <source>
        <dbReference type="SAM" id="Phobius"/>
    </source>
</evidence>
<proteinExistence type="predicted"/>
<dbReference type="RefSeq" id="WP_013490580.1">
    <property type="nucleotide sequence ID" value="NC_014829.1"/>
</dbReference>
<dbReference type="Gene3D" id="1.10.287.130">
    <property type="match status" value="1"/>
</dbReference>
<keyword evidence="12" id="KW-0902">Two-component regulatory system</keyword>
<dbReference type="InterPro" id="IPR011620">
    <property type="entry name" value="Sig_transdc_His_kinase_LytS_TM"/>
</dbReference>
<dbReference type="AlphaFoldDB" id="E6TWJ1"/>
<dbReference type="SMART" id="SM00387">
    <property type="entry name" value="HATPase_c"/>
    <property type="match status" value="1"/>
</dbReference>
<dbReference type="InterPro" id="IPR004358">
    <property type="entry name" value="Sig_transdc_His_kin-like_C"/>
</dbReference>
<dbReference type="InterPro" id="IPR003594">
    <property type="entry name" value="HATPase_dom"/>
</dbReference>
<dbReference type="Proteomes" id="UP000001401">
    <property type="component" value="Chromosome"/>
</dbReference>
<keyword evidence="11 14" id="KW-1133">Transmembrane helix</keyword>
<evidence type="ECO:0000256" key="1">
    <source>
        <dbReference type="ARBA" id="ARBA00000085"/>
    </source>
</evidence>
<evidence type="ECO:0000256" key="13">
    <source>
        <dbReference type="ARBA" id="ARBA00023136"/>
    </source>
</evidence>
<evidence type="ECO:0000256" key="10">
    <source>
        <dbReference type="ARBA" id="ARBA00022840"/>
    </source>
</evidence>
<dbReference type="EC" id="2.7.13.3" evidence="3"/>
<name>E6TWJ1_EVAC2</name>
<dbReference type="PANTHER" id="PTHR43065">
    <property type="entry name" value="SENSOR HISTIDINE KINASE"/>
    <property type="match status" value="1"/>
</dbReference>
<evidence type="ECO:0000256" key="12">
    <source>
        <dbReference type="ARBA" id="ARBA00023012"/>
    </source>
</evidence>
<feature type="transmembrane region" description="Helical" evidence="14">
    <location>
        <begin position="7"/>
        <end position="28"/>
    </location>
</feature>
<evidence type="ECO:0000256" key="7">
    <source>
        <dbReference type="ARBA" id="ARBA00022692"/>
    </source>
</evidence>
<evidence type="ECO:0000256" key="5">
    <source>
        <dbReference type="ARBA" id="ARBA00022553"/>
    </source>
</evidence>
<keyword evidence="6" id="KW-0808">Transferase</keyword>
<accession>E6TWJ1</accession>
<feature type="transmembrane region" description="Helical" evidence="14">
    <location>
        <begin position="129"/>
        <end position="151"/>
    </location>
</feature>
<feature type="transmembrane region" description="Helical" evidence="14">
    <location>
        <begin position="64"/>
        <end position="92"/>
    </location>
</feature>
<dbReference type="CDD" id="cd00082">
    <property type="entry name" value="HisKA"/>
    <property type="match status" value="1"/>
</dbReference>
<dbReference type="PRINTS" id="PR00344">
    <property type="entry name" value="BCTRLSENSOR"/>
</dbReference>
<dbReference type="PANTHER" id="PTHR43065:SF46">
    <property type="entry name" value="C4-DICARBOXYLATE TRANSPORT SENSOR PROTEIN DCTB"/>
    <property type="match status" value="1"/>
</dbReference>
<dbReference type="GO" id="GO:0000155">
    <property type="term" value="F:phosphorelay sensor kinase activity"/>
    <property type="evidence" value="ECO:0007669"/>
    <property type="project" value="InterPro"/>
</dbReference>
<evidence type="ECO:0000256" key="9">
    <source>
        <dbReference type="ARBA" id="ARBA00022777"/>
    </source>
</evidence>
<gene>
    <name evidence="16" type="ordered locus">Bcell_4023</name>
</gene>
<evidence type="ECO:0000256" key="11">
    <source>
        <dbReference type="ARBA" id="ARBA00022989"/>
    </source>
</evidence>
<dbReference type="GO" id="GO:0005886">
    <property type="term" value="C:plasma membrane"/>
    <property type="evidence" value="ECO:0007669"/>
    <property type="project" value="UniProtKB-SubCell"/>
</dbReference>
<dbReference type="OrthoDB" id="9815750at2"/>
<reference evidence="16 17" key="1">
    <citation type="submission" date="2010-12" db="EMBL/GenBank/DDBJ databases">
        <title>Complete sequence of Bacillus cellulosilyticus DSM 2522.</title>
        <authorList>
            <consortium name="US DOE Joint Genome Institute"/>
            <person name="Lucas S."/>
            <person name="Copeland A."/>
            <person name="Lapidus A."/>
            <person name="Cheng J.-F."/>
            <person name="Bruce D."/>
            <person name="Goodwin L."/>
            <person name="Pitluck S."/>
            <person name="Chertkov O."/>
            <person name="Detter J.C."/>
            <person name="Han C."/>
            <person name="Tapia R."/>
            <person name="Land M."/>
            <person name="Hauser L."/>
            <person name="Jeffries C."/>
            <person name="Kyrpides N."/>
            <person name="Ivanova N."/>
            <person name="Mikhailova N."/>
            <person name="Brumm P."/>
            <person name="Mead D."/>
            <person name="Woyke T."/>
        </authorList>
    </citation>
    <scope>NUCLEOTIDE SEQUENCE [LARGE SCALE GENOMIC DNA]</scope>
    <source>
        <strain evidence="17">ATCC 21833 / DSM 2522 / FERM P-1141 / JCM 9156 / N-4</strain>
    </source>
</reference>
<feature type="domain" description="Histidine kinase" evidence="15">
    <location>
        <begin position="208"/>
        <end position="418"/>
    </location>
</feature>
<keyword evidence="8" id="KW-0547">Nucleotide-binding</keyword>
<keyword evidence="13 14" id="KW-0472">Membrane</keyword>
<dbReference type="PROSITE" id="PS50109">
    <property type="entry name" value="HIS_KIN"/>
    <property type="match status" value="1"/>
</dbReference>
<feature type="transmembrane region" description="Helical" evidence="14">
    <location>
        <begin position="98"/>
        <end position="117"/>
    </location>
</feature>
<dbReference type="Pfam" id="PF07694">
    <property type="entry name" value="5TM-5TMR_LYT"/>
    <property type="match status" value="1"/>
</dbReference>
<comment type="subcellular location">
    <subcellularLocation>
        <location evidence="2">Cell membrane</location>
        <topology evidence="2">Multi-pass membrane protein</topology>
    </subcellularLocation>
</comment>
<dbReference type="STRING" id="649639.Bcell_4023"/>
<dbReference type="InterPro" id="IPR036890">
    <property type="entry name" value="HATPase_C_sf"/>
</dbReference>
<protein>
    <recommendedName>
        <fullName evidence="3">histidine kinase</fullName>
        <ecNumber evidence="3">2.7.13.3</ecNumber>
    </recommendedName>
</protein>
<keyword evidence="10" id="KW-0067">ATP-binding</keyword>
<feature type="transmembrane region" description="Helical" evidence="14">
    <location>
        <begin position="157"/>
        <end position="180"/>
    </location>
</feature>
<evidence type="ECO:0000256" key="4">
    <source>
        <dbReference type="ARBA" id="ARBA00022475"/>
    </source>
</evidence>
<organism evidence="16 17">
    <name type="scientific">Evansella cellulosilytica (strain ATCC 21833 / DSM 2522 / FERM P-1141 / JCM 9156 / N-4)</name>
    <name type="common">Bacillus cellulosilyticus</name>
    <dbReference type="NCBI Taxonomy" id="649639"/>
    <lineage>
        <taxon>Bacteria</taxon>
        <taxon>Bacillati</taxon>
        <taxon>Bacillota</taxon>
        <taxon>Bacilli</taxon>
        <taxon>Bacillales</taxon>
        <taxon>Bacillaceae</taxon>
        <taxon>Evansella</taxon>
    </lineage>
</organism>
<dbReference type="EMBL" id="CP002394">
    <property type="protein sequence ID" value="ADU32254.1"/>
    <property type="molecule type" value="Genomic_DNA"/>
</dbReference>
<dbReference type="Pfam" id="PF00512">
    <property type="entry name" value="HisKA"/>
    <property type="match status" value="1"/>
</dbReference>
<keyword evidence="4" id="KW-1003">Cell membrane</keyword>
<dbReference type="InterPro" id="IPR003661">
    <property type="entry name" value="HisK_dim/P_dom"/>
</dbReference>
<keyword evidence="17" id="KW-1185">Reference proteome</keyword>
<keyword evidence="5" id="KW-0597">Phosphoprotein</keyword>
<dbReference type="GO" id="GO:0071555">
    <property type="term" value="P:cell wall organization"/>
    <property type="evidence" value="ECO:0007669"/>
    <property type="project" value="InterPro"/>
</dbReference>
<sequence>MENMYLNVLVIIVFILAYHVFVNVHHVFKRYSQFTLIILSIISITLCMNFPIYESHGHVFDLRFIPILIGAIYGGKKVVLVLIIYSIITRFFIGGHGFYVYLITSLSFGALLIYGFIPLFNRLTQNKKIVYSSLVALAYISYEFTICHIWFGTLTKMSPILMIISILVAPLLTAGVVYLIEYLRNANELMENYNIHNKTKALSEMASSISHEIRNPLTVTKGFIQLVQNDDTIEVATRKSHLKLALQELERAESIITDYLTYAKPYDEINLQKIDVKKEVEYIINVINPLALMNNVKVSTSFDDHESYFIKIDKKKLHQILLNLSKNAIEAMPNGGVLHIFISKEKNKVMIEMKDSGVGMTKEEVSRLGTPFLSTKAKGTGLGTMVVFRLVKTLNGQISVSSKKGEGTSFKLRFNEVN</sequence>
<evidence type="ECO:0000256" key="3">
    <source>
        <dbReference type="ARBA" id="ARBA00012438"/>
    </source>
</evidence>
<dbReference type="eggNOG" id="COG4191">
    <property type="taxonomic scope" value="Bacteria"/>
</dbReference>
<dbReference type="SUPFAM" id="SSF55874">
    <property type="entry name" value="ATPase domain of HSP90 chaperone/DNA topoisomerase II/histidine kinase"/>
    <property type="match status" value="1"/>
</dbReference>
<dbReference type="InterPro" id="IPR036097">
    <property type="entry name" value="HisK_dim/P_sf"/>
</dbReference>
<dbReference type="Gene3D" id="3.30.565.10">
    <property type="entry name" value="Histidine kinase-like ATPase, C-terminal domain"/>
    <property type="match status" value="1"/>
</dbReference>
<evidence type="ECO:0000313" key="17">
    <source>
        <dbReference type="Proteomes" id="UP000001401"/>
    </source>
</evidence>
<dbReference type="KEGG" id="bco:Bcell_4023"/>
<evidence type="ECO:0000313" key="16">
    <source>
        <dbReference type="EMBL" id="ADU32254.1"/>
    </source>
</evidence>
<dbReference type="SMART" id="SM00388">
    <property type="entry name" value="HisKA"/>
    <property type="match status" value="1"/>
</dbReference>
<dbReference type="HOGENOM" id="CLU_000445_89_1_9"/>
<dbReference type="Pfam" id="PF02518">
    <property type="entry name" value="HATPase_c"/>
    <property type="match status" value="1"/>
</dbReference>
<keyword evidence="9 16" id="KW-0418">Kinase</keyword>
<evidence type="ECO:0000259" key="15">
    <source>
        <dbReference type="PROSITE" id="PS50109"/>
    </source>
</evidence>